<gene>
    <name evidence="1" type="ORF">PSON_ATCC_30995.1.T1680008</name>
</gene>
<reference evidence="1" key="1">
    <citation type="submission" date="2021-01" db="EMBL/GenBank/DDBJ databases">
        <authorList>
            <consortium name="Genoscope - CEA"/>
            <person name="William W."/>
        </authorList>
    </citation>
    <scope>NUCLEOTIDE SEQUENCE</scope>
</reference>
<evidence type="ECO:0000313" key="2">
    <source>
        <dbReference type="Proteomes" id="UP000692954"/>
    </source>
</evidence>
<accession>A0A8S1RFK4</accession>
<dbReference type="AlphaFoldDB" id="A0A8S1RFK4"/>
<dbReference type="EMBL" id="CAJJDN010000168">
    <property type="protein sequence ID" value="CAD8126507.1"/>
    <property type="molecule type" value="Genomic_DNA"/>
</dbReference>
<protein>
    <submittedName>
        <fullName evidence="1">Uncharacterized protein</fullName>
    </submittedName>
</protein>
<proteinExistence type="predicted"/>
<dbReference type="Proteomes" id="UP000692954">
    <property type="component" value="Unassembled WGS sequence"/>
</dbReference>
<sequence>MINSSKKLSKQQEQPWQIVNAYKLYMELQIRSLCGSLIWKGSKTYKS</sequence>
<organism evidence="1 2">
    <name type="scientific">Paramecium sonneborni</name>
    <dbReference type="NCBI Taxonomy" id="65129"/>
    <lineage>
        <taxon>Eukaryota</taxon>
        <taxon>Sar</taxon>
        <taxon>Alveolata</taxon>
        <taxon>Ciliophora</taxon>
        <taxon>Intramacronucleata</taxon>
        <taxon>Oligohymenophorea</taxon>
        <taxon>Peniculida</taxon>
        <taxon>Parameciidae</taxon>
        <taxon>Paramecium</taxon>
    </lineage>
</organism>
<keyword evidence="2" id="KW-1185">Reference proteome</keyword>
<evidence type="ECO:0000313" key="1">
    <source>
        <dbReference type="EMBL" id="CAD8126507.1"/>
    </source>
</evidence>
<comment type="caution">
    <text evidence="1">The sequence shown here is derived from an EMBL/GenBank/DDBJ whole genome shotgun (WGS) entry which is preliminary data.</text>
</comment>
<name>A0A8S1RFK4_9CILI</name>